<evidence type="ECO:0000313" key="1">
    <source>
        <dbReference type="EMBL" id="CEK65239.1"/>
    </source>
</evidence>
<gene>
    <name evidence="1" type="primary">ORF54378</name>
</gene>
<organism evidence="1">
    <name type="scientific">Arion vulgaris</name>
    <dbReference type="NCBI Taxonomy" id="1028688"/>
    <lineage>
        <taxon>Eukaryota</taxon>
        <taxon>Metazoa</taxon>
        <taxon>Spiralia</taxon>
        <taxon>Lophotrochozoa</taxon>
        <taxon>Mollusca</taxon>
        <taxon>Gastropoda</taxon>
        <taxon>Heterobranchia</taxon>
        <taxon>Euthyneura</taxon>
        <taxon>Panpulmonata</taxon>
        <taxon>Eupulmonata</taxon>
        <taxon>Stylommatophora</taxon>
        <taxon>Helicina</taxon>
        <taxon>Arionoidea</taxon>
        <taxon>Arionidae</taxon>
        <taxon>Arion</taxon>
    </lineage>
</organism>
<name>A0A0B6Z9F0_9EUPU</name>
<protein>
    <submittedName>
        <fullName evidence="1">Uncharacterized protein</fullName>
    </submittedName>
</protein>
<accession>A0A0B6Z9F0</accession>
<dbReference type="EMBL" id="HACG01018374">
    <property type="protein sequence ID" value="CEK65239.1"/>
    <property type="molecule type" value="Transcribed_RNA"/>
</dbReference>
<dbReference type="AlphaFoldDB" id="A0A0B6Z9F0"/>
<reference evidence="1" key="1">
    <citation type="submission" date="2014-12" db="EMBL/GenBank/DDBJ databases">
        <title>Insight into the proteome of Arion vulgaris.</title>
        <authorList>
            <person name="Aradska J."/>
            <person name="Bulat T."/>
            <person name="Smidak R."/>
            <person name="Sarate P."/>
            <person name="Gangsoo J."/>
            <person name="Sialana F."/>
            <person name="Bilban M."/>
            <person name="Lubec G."/>
        </authorList>
    </citation>
    <scope>NUCLEOTIDE SEQUENCE</scope>
    <source>
        <tissue evidence="1">Skin</tissue>
    </source>
</reference>
<proteinExistence type="predicted"/>
<sequence>MAENIEMQSVSVTQPQNVSPVGVQMGMCFASSGNAHKSLAPIQYKVNAAWNVLDASMAVNSLIMVNAFAIHLNHAKNVNVGT</sequence>
<feature type="non-terminal residue" evidence="1">
    <location>
        <position position="82"/>
    </location>
</feature>